<feature type="region of interest" description="Disordered" evidence="2">
    <location>
        <begin position="1"/>
        <end position="79"/>
    </location>
</feature>
<dbReference type="Proteomes" id="UP000515125">
    <property type="component" value="Unplaced"/>
</dbReference>
<dbReference type="GO" id="GO:0005829">
    <property type="term" value="C:cytosol"/>
    <property type="evidence" value="ECO:0007669"/>
    <property type="project" value="TreeGrafter"/>
</dbReference>
<dbReference type="NCBIfam" id="TIGR00449">
    <property type="entry name" value="tgt_general"/>
    <property type="match status" value="2"/>
</dbReference>
<feature type="compositionally biased region" description="Low complexity" evidence="2">
    <location>
        <begin position="285"/>
        <end position="297"/>
    </location>
</feature>
<feature type="region of interest" description="Disordered" evidence="2">
    <location>
        <begin position="162"/>
        <end position="198"/>
    </location>
</feature>
<feature type="domain" description="tRNA-guanine(15) transglycosylase-like" evidence="3">
    <location>
        <begin position="307"/>
        <end position="562"/>
    </location>
</feature>
<dbReference type="InterPro" id="IPR002616">
    <property type="entry name" value="tRNA_ribo_trans-like"/>
</dbReference>
<feature type="domain" description="tRNA-guanine(15) transglycosylase-like" evidence="3">
    <location>
        <begin position="117"/>
        <end position="152"/>
    </location>
</feature>
<feature type="region of interest" description="Disordered" evidence="2">
    <location>
        <begin position="279"/>
        <end position="311"/>
    </location>
</feature>
<protein>
    <submittedName>
        <fullName evidence="5">Queuine tRNA-ribosyltransferase catalytic subunit 1</fullName>
    </submittedName>
</protein>
<gene>
    <name evidence="5" type="primary">LOC34620835</name>
</gene>
<dbReference type="Pfam" id="PF01702">
    <property type="entry name" value="TGT"/>
    <property type="match status" value="3"/>
</dbReference>
<evidence type="ECO:0000313" key="5">
    <source>
        <dbReference type="RefSeq" id="XP_026193852.1"/>
    </source>
</evidence>
<dbReference type="PANTHER" id="PTHR43530">
    <property type="entry name" value="QUEUINE TRNA-RIBOSYLTRANSFERASE CATALYTIC SUBUNIT 1"/>
    <property type="match status" value="1"/>
</dbReference>
<keyword evidence="4" id="KW-1185">Reference proteome</keyword>
<evidence type="ECO:0000313" key="4">
    <source>
        <dbReference type="Proteomes" id="UP000515125"/>
    </source>
</evidence>
<dbReference type="Gene3D" id="3.20.20.105">
    <property type="entry name" value="Queuine tRNA-ribosyltransferase-like"/>
    <property type="match status" value="1"/>
</dbReference>
<dbReference type="PANTHER" id="PTHR43530:SF1">
    <property type="entry name" value="QUEUINE TRNA-RIBOSYLTRANSFERASE CATALYTIC SUBUNIT 1"/>
    <property type="match status" value="1"/>
</dbReference>
<keyword evidence="1" id="KW-0862">Zinc</keyword>
<name>A0A6P6S2F7_9EIME</name>
<feature type="domain" description="tRNA-guanine(15) transglycosylase-like" evidence="3">
    <location>
        <begin position="205"/>
        <end position="271"/>
    </location>
</feature>
<dbReference type="GeneID" id="34620835"/>
<dbReference type="InterPro" id="IPR036511">
    <property type="entry name" value="TGT-like_sf"/>
</dbReference>
<dbReference type="GO" id="GO:0008479">
    <property type="term" value="F:tRNA-guanosine(34) queuine transglycosylase activity"/>
    <property type="evidence" value="ECO:0007669"/>
    <property type="project" value="TreeGrafter"/>
</dbReference>
<evidence type="ECO:0000259" key="3">
    <source>
        <dbReference type="Pfam" id="PF01702"/>
    </source>
</evidence>
<evidence type="ECO:0000256" key="2">
    <source>
        <dbReference type="SAM" id="MobiDB-lite"/>
    </source>
</evidence>
<feature type="compositionally biased region" description="Low complexity" evidence="2">
    <location>
        <begin position="45"/>
        <end position="56"/>
    </location>
</feature>
<dbReference type="AlphaFoldDB" id="A0A6P6S2F7"/>
<dbReference type="RefSeq" id="XP_026193852.1">
    <property type="nucleotide sequence ID" value="XM_026338067.1"/>
</dbReference>
<accession>A0A6P6S2F7</accession>
<evidence type="ECO:0000256" key="1">
    <source>
        <dbReference type="ARBA" id="ARBA00022833"/>
    </source>
</evidence>
<organism evidence="4 5">
    <name type="scientific">Cyclospora cayetanensis</name>
    <dbReference type="NCBI Taxonomy" id="88456"/>
    <lineage>
        <taxon>Eukaryota</taxon>
        <taxon>Sar</taxon>
        <taxon>Alveolata</taxon>
        <taxon>Apicomplexa</taxon>
        <taxon>Conoidasida</taxon>
        <taxon>Coccidia</taxon>
        <taxon>Eucoccidiorida</taxon>
        <taxon>Eimeriorina</taxon>
        <taxon>Eimeriidae</taxon>
        <taxon>Cyclospora</taxon>
    </lineage>
</organism>
<dbReference type="SUPFAM" id="SSF51713">
    <property type="entry name" value="tRNA-guanine transglycosylase"/>
    <property type="match status" value="2"/>
</dbReference>
<proteinExistence type="predicted"/>
<dbReference type="OrthoDB" id="10249838at2759"/>
<reference evidence="5" key="1">
    <citation type="submission" date="2025-08" db="UniProtKB">
        <authorList>
            <consortium name="RefSeq"/>
        </authorList>
    </citation>
    <scope>IDENTIFICATION</scope>
</reference>
<sequence length="666" mass="73519">MATPERNPLLVEVPAVHPSSPGDTGSLEVTSFDHEAPKASRSGVQQQTAETTDTQQLSSRCASTETRETEGSPAVRAAATPQERAAALELEAAAMEIASKWPRPGPLAFHVEAEHGRARAGLLCLPHGNVETPVFMPVGTNGAIKGIHLGLLQCIDRERTASTVEGAPSPDTGVASAAERTNDSVPSKKKGKGQDLPQPPTWFSRLILGNTFHLYRQVGGRRMREVGKGLHRFMRWGANLLTDSGGFQMVSLCRLMDVYEEGVCFRLGKHGLSKKFFPAKRKQARQQQQQRNANTETADTETAEPRVDTDSDEVVLLTPEESVAMQNQIGSDIIMQLDDVISSTTPDPQRVEAAMLRSIRWLDRCIVAHGAPGRQALFGIVQGGLDLKLRERALQLFKKRRCHGCAIGGLSGGERKADFWRVVDVCTREDKGLPKRKPRYLMGVGYALDLVVCVALGCDMFDCVFPCRTARFGTAMTRWGSIRIKQHKYALDLRPLDPECDCYTCRSYSRAFLHSTFNRSPMVGQLLTLHNLFYLKHLCSEMRQSIKEHRFHEFVCGFLERLYPRQTIMADGGMSGTQPPLKRRRLSLSAAQLQDARTSTPVAPDHDAGAALRASTNNGICCSAFEGTRDILDTGLKPRPPQWVREALLTAGIDIGHLYFAFDESE</sequence>
<dbReference type="GO" id="GO:0006400">
    <property type="term" value="P:tRNA modification"/>
    <property type="evidence" value="ECO:0007669"/>
    <property type="project" value="InterPro"/>
</dbReference>